<dbReference type="PANTHER" id="PTHR43531">
    <property type="entry name" value="PROTEIN ICFG"/>
    <property type="match status" value="1"/>
</dbReference>
<dbReference type="SUPFAM" id="SSF58104">
    <property type="entry name" value="Methyl-accepting chemotaxis protein (MCP) signaling domain"/>
    <property type="match status" value="1"/>
</dbReference>
<dbReference type="InterPro" id="IPR004090">
    <property type="entry name" value="Chemotax_Me-accpt_rcpt"/>
</dbReference>
<evidence type="ECO:0000256" key="7">
    <source>
        <dbReference type="ARBA" id="ARBA00022989"/>
    </source>
</evidence>
<dbReference type="AlphaFoldDB" id="A0A853FVV3"/>
<evidence type="ECO:0000256" key="12">
    <source>
        <dbReference type="SAM" id="MobiDB-lite"/>
    </source>
</evidence>
<dbReference type="Pfam" id="PF02203">
    <property type="entry name" value="TarH"/>
    <property type="match status" value="1"/>
</dbReference>
<feature type="region of interest" description="Disordered" evidence="12">
    <location>
        <begin position="559"/>
        <end position="581"/>
    </location>
</feature>
<dbReference type="RefSeq" id="WP_180153571.1">
    <property type="nucleotide sequence ID" value="NZ_JACCEM010000002.1"/>
</dbReference>
<dbReference type="CDD" id="cd06225">
    <property type="entry name" value="HAMP"/>
    <property type="match status" value="1"/>
</dbReference>
<evidence type="ECO:0000256" key="6">
    <source>
        <dbReference type="ARBA" id="ARBA00022692"/>
    </source>
</evidence>
<keyword evidence="5" id="KW-0997">Cell inner membrane</keyword>
<dbReference type="CDD" id="cd11386">
    <property type="entry name" value="MCP_signal"/>
    <property type="match status" value="1"/>
</dbReference>
<comment type="similarity">
    <text evidence="10">Belongs to the methyl-accepting chemotaxis (MCP) protein family.</text>
</comment>
<evidence type="ECO:0000313" key="17">
    <source>
        <dbReference type="Proteomes" id="UP000559809"/>
    </source>
</evidence>
<dbReference type="SMART" id="SM00283">
    <property type="entry name" value="MA"/>
    <property type="match status" value="1"/>
</dbReference>
<feature type="domain" description="Methyl-accepting transducer" evidence="14">
    <location>
        <begin position="299"/>
        <end position="528"/>
    </location>
</feature>
<dbReference type="InterPro" id="IPR003122">
    <property type="entry name" value="Tar_rcpt_lig-bd"/>
</dbReference>
<evidence type="ECO:0000256" key="1">
    <source>
        <dbReference type="ARBA" id="ARBA00004429"/>
    </source>
</evidence>
<dbReference type="Pfam" id="PF00672">
    <property type="entry name" value="HAMP"/>
    <property type="match status" value="1"/>
</dbReference>
<keyword evidence="6 13" id="KW-0812">Transmembrane</keyword>
<sequence>MGKSSLLADLKIRTSLILVLVFFLAMLVAGAALGLLSLRQNNQALNTIVSNQRLGVGLMTALDGYKSIQATLGRAVATHVVYDDPNVAAIAQAWGGEQSKEAAGVGEETRALIIEARSQYDRSLTGLNEFQALVKATPEGAERYEPVLRAYKALMQQGVLPLFGLLSERRIREYHAFLGNTTQALEKSLYSSLNVLRTHQQEVIDQTYQREGAQYALVIKLVAAAMLACVAIALLTYVFLGRMVLRPLRRAGAYFDRIAGGDLTQRIEVDSRNEIGVLFDAVRRMQDGLIRTVSAVRGGVEEINQGAREIFAGNSDLNNRTEQQAAALRETADSMERLAGTVRRNSDSATEADKLAQSASGVALRGGAAVTEAVDTMREISDSSGKMVEIVGVIDGIAFQTNILALNAAVEAARAGEQGKGFAVVAGEVRSLAQRSAQAAKEIKSLIEESQVRIQEGARQVGDAGRIMDEVVGSVQGVTTIMAEINAASHEQSEGIGQVNQAVAEMDGAVRRNAALVQQAATAAGSLQDQAARLADAVSVFKLNAGEVIDVAAVRLRQDNPPDPGAGHGYNNNNFGALARS</sequence>
<keyword evidence="7 13" id="KW-1133">Transmembrane helix</keyword>
<dbReference type="Proteomes" id="UP000559809">
    <property type="component" value="Unassembled WGS sequence"/>
</dbReference>
<comment type="subcellular location">
    <subcellularLocation>
        <location evidence="1">Cell inner membrane</location>
        <topology evidence="1">Multi-pass membrane protein</topology>
    </subcellularLocation>
</comment>
<dbReference type="InterPro" id="IPR004089">
    <property type="entry name" value="MCPsignal_dom"/>
</dbReference>
<evidence type="ECO:0000256" key="2">
    <source>
        <dbReference type="ARBA" id="ARBA00022475"/>
    </source>
</evidence>
<organism evidence="16 17">
    <name type="scientific">Parapusillimonas granuli</name>
    <dbReference type="NCBI Taxonomy" id="380911"/>
    <lineage>
        <taxon>Bacteria</taxon>
        <taxon>Pseudomonadati</taxon>
        <taxon>Pseudomonadota</taxon>
        <taxon>Betaproteobacteria</taxon>
        <taxon>Burkholderiales</taxon>
        <taxon>Alcaligenaceae</taxon>
        <taxon>Parapusillimonas</taxon>
    </lineage>
</organism>
<protein>
    <submittedName>
        <fullName evidence="16">Tar ligand binding domain-containing protein</fullName>
    </submittedName>
</protein>
<evidence type="ECO:0000256" key="11">
    <source>
        <dbReference type="PROSITE-ProRule" id="PRU00284"/>
    </source>
</evidence>
<keyword evidence="17" id="KW-1185">Reference proteome</keyword>
<dbReference type="PANTHER" id="PTHR43531:SF14">
    <property type="entry name" value="METHYL-ACCEPTING CHEMOTAXIS PROTEIN I-RELATED"/>
    <property type="match status" value="1"/>
</dbReference>
<dbReference type="Gene3D" id="1.10.287.950">
    <property type="entry name" value="Methyl-accepting chemotaxis protein"/>
    <property type="match status" value="1"/>
</dbReference>
<evidence type="ECO:0000259" key="14">
    <source>
        <dbReference type="PROSITE" id="PS50111"/>
    </source>
</evidence>
<dbReference type="GO" id="GO:0004888">
    <property type="term" value="F:transmembrane signaling receptor activity"/>
    <property type="evidence" value="ECO:0007669"/>
    <property type="project" value="InterPro"/>
</dbReference>
<dbReference type="InterPro" id="IPR051310">
    <property type="entry name" value="MCP_chemotaxis"/>
</dbReference>
<dbReference type="Pfam" id="PF00015">
    <property type="entry name" value="MCPsignal"/>
    <property type="match status" value="1"/>
</dbReference>
<evidence type="ECO:0000256" key="4">
    <source>
        <dbReference type="ARBA" id="ARBA00022500"/>
    </source>
</evidence>
<keyword evidence="2" id="KW-1003">Cell membrane</keyword>
<gene>
    <name evidence="16" type="ORF">H0A72_02890</name>
</gene>
<dbReference type="FunFam" id="1.10.287.950:FF:000001">
    <property type="entry name" value="Methyl-accepting chemotaxis sensory transducer"/>
    <property type="match status" value="1"/>
</dbReference>
<evidence type="ECO:0000259" key="15">
    <source>
        <dbReference type="PROSITE" id="PS50885"/>
    </source>
</evidence>
<feature type="domain" description="HAMP" evidence="15">
    <location>
        <begin position="242"/>
        <end position="294"/>
    </location>
</feature>
<proteinExistence type="inferred from homology"/>
<accession>A0A853FVV3</accession>
<dbReference type="GO" id="GO:0007165">
    <property type="term" value="P:signal transduction"/>
    <property type="evidence" value="ECO:0007669"/>
    <property type="project" value="UniProtKB-KW"/>
</dbReference>
<dbReference type="GO" id="GO:0005886">
    <property type="term" value="C:plasma membrane"/>
    <property type="evidence" value="ECO:0007669"/>
    <property type="project" value="UniProtKB-SubCell"/>
</dbReference>
<keyword evidence="8 13" id="KW-0472">Membrane</keyword>
<keyword evidence="9 11" id="KW-0807">Transducer</keyword>
<evidence type="ECO:0000256" key="3">
    <source>
        <dbReference type="ARBA" id="ARBA00022481"/>
    </source>
</evidence>
<reference evidence="16 17" key="1">
    <citation type="submission" date="2020-07" db="EMBL/GenBank/DDBJ databases">
        <title>Taxonomic revisions and descriptions of new bacterial species based on genomic comparisons in the high-G+C-content subgroup of the family Alcaligenaceae.</title>
        <authorList>
            <person name="Szabo A."/>
            <person name="Felfoldi T."/>
        </authorList>
    </citation>
    <scope>NUCLEOTIDE SEQUENCE [LARGE SCALE GENOMIC DNA]</scope>
    <source>
        <strain evidence="16 17">LMG 24012</strain>
    </source>
</reference>
<dbReference type="SMART" id="SM00304">
    <property type="entry name" value="HAMP"/>
    <property type="match status" value="1"/>
</dbReference>
<comment type="caution">
    <text evidence="16">The sequence shown here is derived from an EMBL/GenBank/DDBJ whole genome shotgun (WGS) entry which is preliminary data.</text>
</comment>
<keyword evidence="3" id="KW-0488">Methylation</keyword>
<dbReference type="PRINTS" id="PR00260">
    <property type="entry name" value="CHEMTRNSDUCR"/>
</dbReference>
<evidence type="ECO:0000256" key="13">
    <source>
        <dbReference type="SAM" id="Phobius"/>
    </source>
</evidence>
<dbReference type="GO" id="GO:0006935">
    <property type="term" value="P:chemotaxis"/>
    <property type="evidence" value="ECO:0007669"/>
    <property type="project" value="UniProtKB-KW"/>
</dbReference>
<evidence type="ECO:0000256" key="5">
    <source>
        <dbReference type="ARBA" id="ARBA00022519"/>
    </source>
</evidence>
<dbReference type="InterPro" id="IPR003660">
    <property type="entry name" value="HAMP_dom"/>
</dbReference>
<feature type="transmembrane region" description="Helical" evidence="13">
    <location>
        <begin position="12"/>
        <end position="36"/>
    </location>
</feature>
<dbReference type="PROSITE" id="PS50885">
    <property type="entry name" value="HAMP"/>
    <property type="match status" value="1"/>
</dbReference>
<dbReference type="PROSITE" id="PS50111">
    <property type="entry name" value="CHEMOTAXIS_TRANSDUC_2"/>
    <property type="match status" value="1"/>
</dbReference>
<name>A0A853FVV3_9BURK</name>
<evidence type="ECO:0000256" key="10">
    <source>
        <dbReference type="ARBA" id="ARBA00029447"/>
    </source>
</evidence>
<evidence type="ECO:0000256" key="8">
    <source>
        <dbReference type="ARBA" id="ARBA00023136"/>
    </source>
</evidence>
<evidence type="ECO:0000313" key="16">
    <source>
        <dbReference type="EMBL" id="NYT48249.1"/>
    </source>
</evidence>
<dbReference type="EMBL" id="JACCEM010000002">
    <property type="protein sequence ID" value="NYT48249.1"/>
    <property type="molecule type" value="Genomic_DNA"/>
</dbReference>
<keyword evidence="4" id="KW-0145">Chemotaxis</keyword>
<feature type="transmembrane region" description="Helical" evidence="13">
    <location>
        <begin position="215"/>
        <end position="240"/>
    </location>
</feature>
<evidence type="ECO:0000256" key="9">
    <source>
        <dbReference type="ARBA" id="ARBA00023224"/>
    </source>
</evidence>